<evidence type="ECO:0000313" key="3">
    <source>
        <dbReference type="Proteomes" id="UP000886653"/>
    </source>
</evidence>
<name>A0A9P6TAJ3_9BASI</name>
<accession>A0A9P6TAJ3</accession>
<sequence length="480" mass="54849">MGRNPFPALIESIRERINPRFPNYALGMLAGFVVFRVAFLITVVTILLLPIFRGHGSRKRHYFFVRRVESKEYRGMPYLVPNRCMVIVLGELLSSMMYLILACSNYRTLYSSFDLQQMILGALNFLTKTHTTPQPAFRWLPSYLGIWMAGWGLVHACFCHIDETSRPVPRWVLSPRVYNFIWISWSLVVTISIGFWSVKAGRGFDLMERRILHLFKIMDRDDRLWNVNHTTTSASLRPFFTEAVALFQALDQVSSTNTTVFSIWVAVTSVLAIFYLGTTRYLRRLLQKVLVLCDPDALALAPRDCFASTIWRALEAEFRYLSRFSVYLTISIVLQIGVFVLSAWASSRYQVATVKIAIALVDQAVGIFIAPLLLVQSWRIFTESYAADEAQFGRVQVDFHNQKIPYMASQLLGWDTTEHWGDRSAVNLANFPGLTEAHPTSSSHLNISLVPEGTKFNYSDKINVLRTTIVTKESMEMKST</sequence>
<evidence type="ECO:0000313" key="2">
    <source>
        <dbReference type="EMBL" id="KAG0144684.1"/>
    </source>
</evidence>
<keyword evidence="1" id="KW-0472">Membrane</keyword>
<dbReference type="OrthoDB" id="2496582at2759"/>
<dbReference type="Proteomes" id="UP000886653">
    <property type="component" value="Unassembled WGS sequence"/>
</dbReference>
<feature type="transmembrane region" description="Helical" evidence="1">
    <location>
        <begin position="324"/>
        <end position="344"/>
    </location>
</feature>
<protein>
    <submittedName>
        <fullName evidence="2">Uncharacterized protein</fullName>
    </submittedName>
</protein>
<keyword evidence="1" id="KW-1133">Transmembrane helix</keyword>
<organism evidence="2 3">
    <name type="scientific">Cronartium quercuum f. sp. fusiforme G11</name>
    <dbReference type="NCBI Taxonomy" id="708437"/>
    <lineage>
        <taxon>Eukaryota</taxon>
        <taxon>Fungi</taxon>
        <taxon>Dikarya</taxon>
        <taxon>Basidiomycota</taxon>
        <taxon>Pucciniomycotina</taxon>
        <taxon>Pucciniomycetes</taxon>
        <taxon>Pucciniales</taxon>
        <taxon>Coleosporiaceae</taxon>
        <taxon>Cronartium</taxon>
    </lineage>
</organism>
<feature type="transmembrane region" description="Helical" evidence="1">
    <location>
        <begin position="24"/>
        <end position="52"/>
    </location>
</feature>
<keyword evidence="3" id="KW-1185">Reference proteome</keyword>
<feature type="transmembrane region" description="Helical" evidence="1">
    <location>
        <begin position="84"/>
        <end position="101"/>
    </location>
</feature>
<comment type="caution">
    <text evidence="2">The sequence shown here is derived from an EMBL/GenBank/DDBJ whole genome shotgun (WGS) entry which is preliminary data.</text>
</comment>
<reference evidence="2" key="1">
    <citation type="submission" date="2013-11" db="EMBL/GenBank/DDBJ databases">
        <title>Genome sequence of the fusiform rust pathogen reveals effectors for host alternation and coevolution with pine.</title>
        <authorList>
            <consortium name="DOE Joint Genome Institute"/>
            <person name="Smith K."/>
            <person name="Pendleton A."/>
            <person name="Kubisiak T."/>
            <person name="Anderson C."/>
            <person name="Salamov A."/>
            <person name="Aerts A."/>
            <person name="Riley R."/>
            <person name="Clum A."/>
            <person name="Lindquist E."/>
            <person name="Ence D."/>
            <person name="Campbell M."/>
            <person name="Kronenberg Z."/>
            <person name="Feau N."/>
            <person name="Dhillon B."/>
            <person name="Hamelin R."/>
            <person name="Burleigh J."/>
            <person name="Smith J."/>
            <person name="Yandell M."/>
            <person name="Nelson C."/>
            <person name="Grigoriev I."/>
            <person name="Davis J."/>
        </authorList>
    </citation>
    <scope>NUCLEOTIDE SEQUENCE</scope>
    <source>
        <strain evidence="2">G11</strain>
    </source>
</reference>
<feature type="transmembrane region" description="Helical" evidence="1">
    <location>
        <begin position="180"/>
        <end position="198"/>
    </location>
</feature>
<gene>
    <name evidence="2" type="ORF">CROQUDRAFT_659619</name>
</gene>
<proteinExistence type="predicted"/>
<dbReference type="EMBL" id="MU167290">
    <property type="protein sequence ID" value="KAG0144684.1"/>
    <property type="molecule type" value="Genomic_DNA"/>
</dbReference>
<feature type="transmembrane region" description="Helical" evidence="1">
    <location>
        <begin position="356"/>
        <end position="375"/>
    </location>
</feature>
<evidence type="ECO:0000256" key="1">
    <source>
        <dbReference type="SAM" id="Phobius"/>
    </source>
</evidence>
<feature type="transmembrane region" description="Helical" evidence="1">
    <location>
        <begin position="140"/>
        <end position="159"/>
    </location>
</feature>
<keyword evidence="1" id="KW-0812">Transmembrane</keyword>
<dbReference type="AlphaFoldDB" id="A0A9P6TAJ3"/>
<feature type="transmembrane region" description="Helical" evidence="1">
    <location>
        <begin position="260"/>
        <end position="278"/>
    </location>
</feature>